<reference evidence="4" key="1">
    <citation type="submission" date="2016-10" db="EMBL/GenBank/DDBJ databases">
        <authorList>
            <person name="Varghese N."/>
            <person name="Submissions S."/>
        </authorList>
    </citation>
    <scope>NUCLEOTIDE SEQUENCE [LARGE SCALE GENOMIC DNA]</scope>
    <source>
        <strain evidence="4">Nm44</strain>
    </source>
</reference>
<evidence type="ECO:0000313" key="4">
    <source>
        <dbReference type="Proteomes" id="UP000183287"/>
    </source>
</evidence>
<proteinExistence type="predicted"/>
<gene>
    <name evidence="3" type="ORF">SAMN05421863_100753</name>
</gene>
<dbReference type="Proteomes" id="UP000183287">
    <property type="component" value="Unassembled WGS sequence"/>
</dbReference>
<protein>
    <recommendedName>
        <fullName evidence="5">Phage tail tape measure protein</fullName>
    </recommendedName>
</protein>
<evidence type="ECO:0000256" key="2">
    <source>
        <dbReference type="SAM" id="MobiDB-lite"/>
    </source>
</evidence>
<dbReference type="RefSeq" id="WP_074904109.1">
    <property type="nucleotide sequence ID" value="NZ_FOUB01000007.1"/>
</dbReference>
<organism evidence="3 4">
    <name type="scientific">Nitrosomonas communis</name>
    <dbReference type="NCBI Taxonomy" id="44574"/>
    <lineage>
        <taxon>Bacteria</taxon>
        <taxon>Pseudomonadati</taxon>
        <taxon>Pseudomonadota</taxon>
        <taxon>Betaproteobacteria</taxon>
        <taxon>Nitrosomonadales</taxon>
        <taxon>Nitrosomonadaceae</taxon>
        <taxon>Nitrosomonas</taxon>
    </lineage>
</organism>
<dbReference type="AlphaFoldDB" id="A0A1I4LR37"/>
<evidence type="ECO:0000256" key="1">
    <source>
        <dbReference type="SAM" id="Coils"/>
    </source>
</evidence>
<evidence type="ECO:0008006" key="5">
    <source>
        <dbReference type="Google" id="ProtNLM"/>
    </source>
</evidence>
<name>A0A1I4LR37_9PROT</name>
<dbReference type="EMBL" id="FOUB01000007">
    <property type="protein sequence ID" value="SFL93361.1"/>
    <property type="molecule type" value="Genomic_DNA"/>
</dbReference>
<evidence type="ECO:0000313" key="3">
    <source>
        <dbReference type="EMBL" id="SFL93361.1"/>
    </source>
</evidence>
<accession>A0A1I4LR37</accession>
<dbReference type="OrthoDB" id="8566358at2"/>
<feature type="coiled-coil region" evidence="1">
    <location>
        <begin position="471"/>
        <end position="498"/>
    </location>
</feature>
<keyword evidence="1" id="KW-0175">Coiled coil</keyword>
<sequence>MPNDRAQILITAVDQTKSAFDSIRGNLRRLGDESSHLQTLLAGLGVTLSAGGFVAFVKDAINSADQLNKLSQKIGISVEALSTLRFAAELSDVSLETLQKGIKILSQTIVEANSGAGRGAQVFDALGISVKNTDGSLKSAEQILLEVADVFATLEDGTVKTTLAVELFGKAGQDMIPLLNQGKAGIEQLRLEAERLGLKLDTETARSAESFNDNLAALKASASSLGIALAGDFLPELTNITNAMRMAANEAGVLKAIWVGLGGIGNLIFNGSEIKQAQSEVQRLQELVDSTRQKLATGKTKIPLLPFDVQFNDQALAVLRRNLVKYEQELAQAQKRLGNLTRSEQTEPKPAASPTEDMQRIACIVSGGHWVNGQCIKKSAGRIQEPNTLSARMNLIKAESETELKLIKQGLELAQKAYDRALDERLISIRDFYAVKTVIDQQAIDAEISSIQQELSTQSNFAIRGRDENERLRAMAEVRKLEGELTILNQKRTEIEIANAHAAAKAEKALADELSKVRERLAGIRGVAGNEVSRERLQREYQPLLEQLRAAKDEQGESDVLQLIDVQSDLASLSKLETEFQAALARMHTQQDSINIKRQAGLLTESQARSQINTLLQQTAAEMDVLLPKMQALAGSAGGEAVNHVARLRNEVARMRIDTDQYVLRFEGATRNALQGFFSDIALGSKDAFDNMVQTFKVAIANMVAEALAARLIDSLFGGLRGAGSIVGSLFGAITGSSTPIKKATGGLISGPGTDTSDSIPARLSNGEYVIRAAAVKQVGVGFLDAINNMRYLALAPSYLPTRLNFAEGGLVSTSGSSARNAATSVNLNLQLHPEALHITLRDWLESELARIAVGGR</sequence>
<keyword evidence="4" id="KW-1185">Reference proteome</keyword>
<feature type="region of interest" description="Disordered" evidence="2">
    <location>
        <begin position="337"/>
        <end position="358"/>
    </location>
</feature>